<dbReference type="CDD" id="cd02440">
    <property type="entry name" value="AdoMet_MTases"/>
    <property type="match status" value="1"/>
</dbReference>
<dbReference type="AlphaFoldDB" id="A0A6G8QBH9"/>
<dbReference type="Pfam" id="PF13649">
    <property type="entry name" value="Methyltransf_25"/>
    <property type="match status" value="1"/>
</dbReference>
<evidence type="ECO:0000313" key="3">
    <source>
        <dbReference type="Proteomes" id="UP000501452"/>
    </source>
</evidence>
<keyword evidence="2" id="KW-0808">Transferase</keyword>
<proteinExistence type="predicted"/>
<organism evidence="2 3">
    <name type="scientific">Rubrobacter tropicus</name>
    <dbReference type="NCBI Taxonomy" id="2653851"/>
    <lineage>
        <taxon>Bacteria</taxon>
        <taxon>Bacillati</taxon>
        <taxon>Actinomycetota</taxon>
        <taxon>Rubrobacteria</taxon>
        <taxon>Rubrobacterales</taxon>
        <taxon>Rubrobacteraceae</taxon>
        <taxon>Rubrobacter</taxon>
    </lineage>
</organism>
<evidence type="ECO:0000259" key="1">
    <source>
        <dbReference type="Pfam" id="PF13649"/>
    </source>
</evidence>
<evidence type="ECO:0000313" key="2">
    <source>
        <dbReference type="EMBL" id="QIN83782.1"/>
    </source>
</evidence>
<reference evidence="2 3" key="1">
    <citation type="submission" date="2019-10" db="EMBL/GenBank/DDBJ databases">
        <title>Rubrobacter sp nov SCSIO 52090 isolated from a deep-sea sediment in the South China Sea.</title>
        <authorList>
            <person name="Chen R.W."/>
        </authorList>
    </citation>
    <scope>NUCLEOTIDE SEQUENCE [LARGE SCALE GENOMIC DNA]</scope>
    <source>
        <strain evidence="2 3">SCSIO 52909</strain>
    </source>
</reference>
<dbReference type="GO" id="GO:0032259">
    <property type="term" value="P:methylation"/>
    <property type="evidence" value="ECO:0007669"/>
    <property type="project" value="UniProtKB-KW"/>
</dbReference>
<feature type="domain" description="Methyltransferase" evidence="1">
    <location>
        <begin position="73"/>
        <end position="169"/>
    </location>
</feature>
<gene>
    <name evidence="2" type="ORF">GBA63_14920</name>
</gene>
<dbReference type="KEGG" id="rub:GBA63_14920"/>
<dbReference type="EMBL" id="CP045119">
    <property type="protein sequence ID" value="QIN83782.1"/>
    <property type="molecule type" value="Genomic_DNA"/>
</dbReference>
<keyword evidence="3" id="KW-1185">Reference proteome</keyword>
<dbReference type="Gene3D" id="3.40.50.150">
    <property type="entry name" value="Vaccinia Virus protein VP39"/>
    <property type="match status" value="1"/>
</dbReference>
<dbReference type="InterPro" id="IPR029063">
    <property type="entry name" value="SAM-dependent_MTases_sf"/>
</dbReference>
<name>A0A6G8QBH9_9ACTN</name>
<keyword evidence="2" id="KW-0489">Methyltransferase</keyword>
<dbReference type="Proteomes" id="UP000501452">
    <property type="component" value="Chromosome"/>
</dbReference>
<dbReference type="SUPFAM" id="SSF53335">
    <property type="entry name" value="S-adenosyl-L-methionine-dependent methyltransferases"/>
    <property type="match status" value="1"/>
</dbReference>
<protein>
    <submittedName>
        <fullName evidence="2">Methyltransferase domain-containing protein</fullName>
    </submittedName>
</protein>
<dbReference type="InterPro" id="IPR041698">
    <property type="entry name" value="Methyltransf_25"/>
</dbReference>
<dbReference type="GO" id="GO:0008168">
    <property type="term" value="F:methyltransferase activity"/>
    <property type="evidence" value="ECO:0007669"/>
    <property type="project" value="UniProtKB-KW"/>
</dbReference>
<accession>A0A6G8QBH9</accession>
<sequence>MDRVAPERTFTSPPWYLTRLLATITFMTEGLYRQDPLTPEEREEFEDDLVSFSDRGLDGLGDVSGLEVLYAGGSSLLWVEGLSQRVGEHGSVTALDADEERVEATRENLADADLPAPVRLVAGDVFRPPFGPGSFDLVYSAGLFHELDVSERTAEEALLALASVVRPGGRVATEDFVDTVPAAQLEDEKLDADLALASSGESLIGIGAPGRIVALHEGVLSDVWWRVSRPFRIRHLDKVVLAEPEPADLPGLPPEVAQGWRRRREALRERVGREGYTRPATVYVEGTVAGGRR</sequence>